<dbReference type="Pfam" id="PF01882">
    <property type="entry name" value="DUF58"/>
    <property type="match status" value="2"/>
</dbReference>
<dbReference type="EMBL" id="BOMS01000164">
    <property type="protein sequence ID" value="GIE73114.1"/>
    <property type="molecule type" value="Genomic_DNA"/>
</dbReference>
<keyword evidence="4" id="KW-1185">Reference proteome</keyword>
<dbReference type="InterPro" id="IPR036465">
    <property type="entry name" value="vWFA_dom_sf"/>
</dbReference>
<dbReference type="SUPFAM" id="SSF53300">
    <property type="entry name" value="vWA-like"/>
    <property type="match status" value="1"/>
</dbReference>
<feature type="domain" description="DUF58" evidence="2">
    <location>
        <begin position="41"/>
        <end position="158"/>
    </location>
</feature>
<dbReference type="PANTHER" id="PTHR33608:SF6">
    <property type="entry name" value="BLL2464 PROTEIN"/>
    <property type="match status" value="1"/>
</dbReference>
<reference evidence="3 4" key="1">
    <citation type="submission" date="2021-01" db="EMBL/GenBank/DDBJ databases">
        <title>Whole genome shotgun sequence of Actinoplanes palleronii NBRC 14916.</title>
        <authorList>
            <person name="Komaki H."/>
            <person name="Tamura T."/>
        </authorList>
    </citation>
    <scope>NUCLEOTIDE SEQUENCE [LARGE SCALE GENOMIC DNA]</scope>
    <source>
        <strain evidence="3 4">NBRC 14916</strain>
    </source>
</reference>
<evidence type="ECO:0000313" key="4">
    <source>
        <dbReference type="Proteomes" id="UP000624709"/>
    </source>
</evidence>
<protein>
    <recommendedName>
        <fullName evidence="2">DUF58 domain-containing protein</fullName>
    </recommendedName>
</protein>
<evidence type="ECO:0000256" key="1">
    <source>
        <dbReference type="SAM" id="MobiDB-lite"/>
    </source>
</evidence>
<feature type="region of interest" description="Disordered" evidence="1">
    <location>
        <begin position="147"/>
        <end position="211"/>
    </location>
</feature>
<dbReference type="InterPro" id="IPR002881">
    <property type="entry name" value="DUF58"/>
</dbReference>
<dbReference type="PANTHER" id="PTHR33608">
    <property type="entry name" value="BLL2464 PROTEIN"/>
    <property type="match status" value="1"/>
</dbReference>
<sequence length="351" mass="37977">MVTPPDRLLRHLEWRLGRRLDGRLQGAYRTVWHGAGIDFTDLRAYSPEDDVRHIDWNVTARLDEPFVRQYTEDRELTAWLVIDKSASMKFGGHEGKDSVATELAVSLARLVSQGGNRVGAILYDNAAHRVIPPRTGRDQILRIAHELLKPPAPATKPEKPKNRMWGRWGGGSEQSADRALPAGQGAGGAVGKGAAGQGAGGTAGKGSAKNAAPATTDLSAMLRLAAMTTVKRRSLIFVMSDFIGEPGWDRPLGMLTHRHEVVVIRVVDPAELDLPDLGVVLVEDAETGEQLLVDTSDPLLRSRLAGEVGAREAELADGMRRAGVAAHRITTDQDLMAALVQMVHTSGKGRR</sequence>
<gene>
    <name evidence="3" type="ORF">Apa02nite_092220</name>
</gene>
<organism evidence="3 4">
    <name type="scientific">Actinoplanes palleronii</name>
    <dbReference type="NCBI Taxonomy" id="113570"/>
    <lineage>
        <taxon>Bacteria</taxon>
        <taxon>Bacillati</taxon>
        <taxon>Actinomycetota</taxon>
        <taxon>Actinomycetes</taxon>
        <taxon>Micromonosporales</taxon>
        <taxon>Micromonosporaceae</taxon>
        <taxon>Actinoplanes</taxon>
    </lineage>
</organism>
<evidence type="ECO:0000259" key="2">
    <source>
        <dbReference type="Pfam" id="PF01882"/>
    </source>
</evidence>
<name>A0ABQ4BR10_9ACTN</name>
<feature type="compositionally biased region" description="Gly residues" evidence="1">
    <location>
        <begin position="184"/>
        <end position="204"/>
    </location>
</feature>
<evidence type="ECO:0000313" key="3">
    <source>
        <dbReference type="EMBL" id="GIE73114.1"/>
    </source>
</evidence>
<accession>A0ABQ4BR10</accession>
<dbReference type="Proteomes" id="UP000624709">
    <property type="component" value="Unassembled WGS sequence"/>
</dbReference>
<dbReference type="Gene3D" id="3.40.50.410">
    <property type="entry name" value="von Willebrand factor, type A domain"/>
    <property type="match status" value="1"/>
</dbReference>
<comment type="caution">
    <text evidence="3">The sequence shown here is derived from an EMBL/GenBank/DDBJ whole genome shotgun (WGS) entry which is preliminary data.</text>
</comment>
<proteinExistence type="predicted"/>
<dbReference type="RefSeq" id="WP_239165034.1">
    <property type="nucleotide sequence ID" value="NZ_BAAATY010000017.1"/>
</dbReference>
<feature type="domain" description="DUF58" evidence="2">
    <location>
        <begin position="210"/>
        <end position="308"/>
    </location>
</feature>